<dbReference type="Gene3D" id="3.90.1170.50">
    <property type="entry name" value="Aldehyde oxidase/xanthine dehydrogenase, a/b hammerhead"/>
    <property type="match status" value="1"/>
</dbReference>
<organism evidence="5 8">
    <name type="scientific">Pandoraea cepalis</name>
    <dbReference type="NCBI Taxonomy" id="2508294"/>
    <lineage>
        <taxon>Bacteria</taxon>
        <taxon>Pseudomonadati</taxon>
        <taxon>Pseudomonadota</taxon>
        <taxon>Betaproteobacteria</taxon>
        <taxon>Burkholderiales</taxon>
        <taxon>Burkholderiaceae</taxon>
        <taxon>Pandoraea</taxon>
    </lineage>
</organism>
<evidence type="ECO:0000256" key="2">
    <source>
        <dbReference type="ARBA" id="ARBA00023002"/>
    </source>
</evidence>
<dbReference type="Gene3D" id="3.30.530.20">
    <property type="match status" value="1"/>
</dbReference>
<feature type="region of interest" description="Disordered" evidence="3">
    <location>
        <begin position="813"/>
        <end position="842"/>
    </location>
</feature>
<dbReference type="InterPro" id="IPR023393">
    <property type="entry name" value="START-like_dom_sf"/>
</dbReference>
<evidence type="ECO:0000313" key="6">
    <source>
        <dbReference type="EMBL" id="MDN4579598.1"/>
    </source>
</evidence>
<dbReference type="EMBL" id="QAID01000043">
    <property type="protein sequence ID" value="MDN4579598.1"/>
    <property type="molecule type" value="Genomic_DNA"/>
</dbReference>
<proteinExistence type="predicted"/>
<protein>
    <submittedName>
        <fullName evidence="5">Carbon monoxide dehydrogenase</fullName>
    </submittedName>
</protein>
<dbReference type="SUPFAM" id="SSF56003">
    <property type="entry name" value="Molybdenum cofactor-binding domain"/>
    <property type="match status" value="1"/>
</dbReference>
<evidence type="ECO:0000256" key="1">
    <source>
        <dbReference type="ARBA" id="ARBA00022505"/>
    </source>
</evidence>
<evidence type="ECO:0000313" key="5">
    <source>
        <dbReference type="EMBL" id="MDN4574094.1"/>
    </source>
</evidence>
<dbReference type="Pfam" id="PF06240">
    <property type="entry name" value="COXG"/>
    <property type="match status" value="1"/>
</dbReference>
<dbReference type="InterPro" id="IPR010419">
    <property type="entry name" value="CO_DH_gsu"/>
</dbReference>
<dbReference type="GO" id="GO:0016491">
    <property type="term" value="F:oxidoreductase activity"/>
    <property type="evidence" value="ECO:0007669"/>
    <property type="project" value="UniProtKB-KW"/>
</dbReference>
<dbReference type="SUPFAM" id="SSF55961">
    <property type="entry name" value="Bet v1-like"/>
    <property type="match status" value="1"/>
</dbReference>
<dbReference type="InterPro" id="IPR016208">
    <property type="entry name" value="Ald_Oxase/xanthine_DH-like"/>
</dbReference>
<dbReference type="InterPro" id="IPR046867">
    <property type="entry name" value="AldOxase/xan_DH_MoCoBD2"/>
</dbReference>
<dbReference type="RefSeq" id="WP_301234899.1">
    <property type="nucleotide sequence ID" value="NZ_QAIC01000040.1"/>
</dbReference>
<feature type="region of interest" description="Disordered" evidence="3">
    <location>
        <begin position="1"/>
        <end position="24"/>
    </location>
</feature>
<dbReference type="InterPro" id="IPR000674">
    <property type="entry name" value="Ald_Oxase/Xan_DH_a/b"/>
</dbReference>
<dbReference type="EMBL" id="QAIC01000040">
    <property type="protein sequence ID" value="MDN4574094.1"/>
    <property type="molecule type" value="Genomic_DNA"/>
</dbReference>
<dbReference type="InterPro" id="IPR008274">
    <property type="entry name" value="AldOxase/xan_DH_MoCoBD1"/>
</dbReference>
<keyword evidence="7" id="KW-1185">Reference proteome</keyword>
<dbReference type="Proteomes" id="UP001172791">
    <property type="component" value="Unassembled WGS sequence"/>
</dbReference>
<dbReference type="Pfam" id="PF20256">
    <property type="entry name" value="MoCoBD_2"/>
    <property type="match status" value="1"/>
</dbReference>
<dbReference type="GO" id="GO:0005506">
    <property type="term" value="F:iron ion binding"/>
    <property type="evidence" value="ECO:0007669"/>
    <property type="project" value="InterPro"/>
</dbReference>
<dbReference type="PANTHER" id="PTHR11908">
    <property type="entry name" value="XANTHINE DEHYDROGENASE"/>
    <property type="match status" value="1"/>
</dbReference>
<dbReference type="InterPro" id="IPR037165">
    <property type="entry name" value="AldOxase/xan_DH_Mopterin-bd_sf"/>
</dbReference>
<dbReference type="Proteomes" id="UP001172788">
    <property type="component" value="Unassembled WGS sequence"/>
</dbReference>
<evidence type="ECO:0000256" key="3">
    <source>
        <dbReference type="SAM" id="MobiDB-lite"/>
    </source>
</evidence>
<feature type="compositionally biased region" description="Low complexity" evidence="3">
    <location>
        <begin position="817"/>
        <end position="826"/>
    </location>
</feature>
<dbReference type="SMART" id="SM01008">
    <property type="entry name" value="Ald_Xan_dh_C"/>
    <property type="match status" value="1"/>
</dbReference>
<dbReference type="AlphaFoldDB" id="A0AAW7MMV1"/>
<keyword evidence="2" id="KW-0560">Oxidoreductase</keyword>
<dbReference type="InterPro" id="IPR036856">
    <property type="entry name" value="Ald_Oxase/Xan_DH_a/b_sf"/>
</dbReference>
<evidence type="ECO:0000259" key="4">
    <source>
        <dbReference type="SMART" id="SM01008"/>
    </source>
</evidence>
<accession>A0AAW7MMV1</accession>
<dbReference type="Gene3D" id="3.30.365.10">
    <property type="entry name" value="Aldehyde oxidase/xanthine dehydrogenase, molybdopterin binding domain"/>
    <property type="match status" value="4"/>
</dbReference>
<feature type="domain" description="Aldehyde oxidase/xanthine dehydrogenase a/b hammerhead" evidence="4">
    <location>
        <begin position="33"/>
        <end position="144"/>
    </location>
</feature>
<keyword evidence="1" id="KW-0500">Molybdenum</keyword>
<name>A0AAW7MMV1_9BURK</name>
<dbReference type="Pfam" id="PF01315">
    <property type="entry name" value="Ald_Xan_dh_C"/>
    <property type="match status" value="1"/>
</dbReference>
<dbReference type="Pfam" id="PF02738">
    <property type="entry name" value="MoCoBD_1"/>
    <property type="match status" value="1"/>
</dbReference>
<dbReference type="PANTHER" id="PTHR11908:SF132">
    <property type="entry name" value="ALDEHYDE OXIDASE 1-RELATED"/>
    <property type="match status" value="1"/>
</dbReference>
<evidence type="ECO:0000313" key="8">
    <source>
        <dbReference type="Proteomes" id="UP001172791"/>
    </source>
</evidence>
<gene>
    <name evidence="5" type="ORF">DBA34_12590</name>
    <name evidence="6" type="ORF">DBB29_15900</name>
</gene>
<sequence length="1014" mass="107434">MEMKVAQPRVASPQAEPHVGRPQRRIEDASLLIGRGQYGDDVGVKPGTLFAAIVRSPHAHAVLKHVDTSHAERAPGVRAVLTGNDIRDWSKPFVVGVKAPMEMWALATDRVRYVGDPVAVVIAESRYLAEDGADLVAVDYEPLPPMVSVEDAIGPNATILHEGVGSNVVSDRSFRYGDPETAFANAAHCIEIATEYPRNSCTPIEGAVVVAEYLSAEEGFDVSSNFMGPFSLHTVMAMALRVPGTKLRHRTFRDSGGSFGVKHAVFQYVVLMCLAARKAGAPVKWVEDRLEHLVGLTSATGRVSNLKAAVEADGRITALAYDQFDDCGGYLRAPEPATFYRMHGCLTGAYAIPNLLVRNRVVLTNKTPAGLVRGFGGPQVYFQLERLMQRISRTLGIDEPELYRRNFIPADAFPYRAAAGALIDSGNYQLALELASREGGLEALYAKRAAARAEGRLYGIGFAAIVEPSISNMGYISTVLPKEARAKAGPKNGAIAAASVSIDPLGGINVVIASAPAGQGHRTVCTQVAADVFGIHPDEVAVNVEFDTQKDAWSVAAGNYSSRFAGAVAGTVHLACCKLRDKLAQIAAPQLGCTPQDVVFAGGKVYATQNPEKQLVFSRMAASPHWAPGLLPEGVEPGLRETAFWTGESLQAPDEQDRINTSAAYGFALDICAVEVDRHTGRVRIDKYITTHDAGKILNPALADGQIRGAFAQGVGAALMEEFRYGEDGSFQSGTFADYLVPTTCEIPEPTIIHIETPSPFTPLGAKGLGEGNNMSTPACIGNAVADALGVDDVTLPLTPAKIMELIGIDEPPPSKQVQQQIQQEQSALADTGAEAKRGKGGKSLAAKGEVVLSAPPEAVFRVLLDPVALAKVIPGCNALEPVGENRYRADVTLGIGMIKARYTAEVALSELQPPHSLRLAGSGLSSVGSARGSGLVMLEPKDGGTRVRYDYAAEVSGKVAAVGSRMLEGAAKMVLNQLFEQLGREAGGTGAQAATTAKPSFLARLLAFFGIGK</sequence>
<comment type="caution">
    <text evidence="5">The sequence shown here is derived from an EMBL/GenBank/DDBJ whole genome shotgun (WGS) entry which is preliminary data.</text>
</comment>
<dbReference type="CDD" id="cd05018">
    <property type="entry name" value="CoxG"/>
    <property type="match status" value="1"/>
</dbReference>
<reference evidence="5" key="1">
    <citation type="submission" date="2018-04" db="EMBL/GenBank/DDBJ databases">
        <authorList>
            <person name="Jy Z."/>
        </authorList>
    </citation>
    <scope>NUCLEOTIDE SEQUENCE</scope>
    <source>
        <strain evidence="6">AS13</strain>
        <strain evidence="5">LA18</strain>
    </source>
</reference>
<dbReference type="SUPFAM" id="SSF54665">
    <property type="entry name" value="CO dehydrogenase molybdoprotein N-domain-like"/>
    <property type="match status" value="1"/>
</dbReference>
<evidence type="ECO:0000313" key="7">
    <source>
        <dbReference type="Proteomes" id="UP001172788"/>
    </source>
</evidence>